<dbReference type="STRING" id="84645.A0A498LM28"/>
<dbReference type="PROSITE" id="PS51257">
    <property type="entry name" value="PROKAR_LIPOPROTEIN"/>
    <property type="match status" value="1"/>
</dbReference>
<feature type="signal peptide" evidence="2">
    <location>
        <begin position="1"/>
        <end position="35"/>
    </location>
</feature>
<name>A0A498LM28_LABRO</name>
<dbReference type="AlphaFoldDB" id="A0A498LM28"/>
<evidence type="ECO:0000256" key="1">
    <source>
        <dbReference type="SAM" id="MobiDB-lite"/>
    </source>
</evidence>
<comment type="caution">
    <text evidence="3">The sequence shown here is derived from an EMBL/GenBank/DDBJ whole genome shotgun (WGS) entry which is preliminary data.</text>
</comment>
<keyword evidence="4" id="KW-1185">Reference proteome</keyword>
<sequence>MRPSRAAAAPFLGRLGWTHWMWSLTLGCIISSVWSSSPSSDSSVAAAGPPGVATSYTHPEHPLHSGRHHTSPISIYRSPAFLRSGHVVQCQQPSCIVPERCAQREDESRTLSKNLWMRIFEVMQIKTL</sequence>
<reference evidence="3 4" key="1">
    <citation type="submission" date="2018-03" db="EMBL/GenBank/DDBJ databases">
        <title>Draft genome sequence of Rohu Carp (Labeo rohita).</title>
        <authorList>
            <person name="Das P."/>
            <person name="Kushwaha B."/>
            <person name="Joshi C.G."/>
            <person name="Kumar D."/>
            <person name="Nagpure N.S."/>
            <person name="Sahoo L."/>
            <person name="Das S.P."/>
            <person name="Bit A."/>
            <person name="Patnaik S."/>
            <person name="Meher P.K."/>
            <person name="Jayasankar P."/>
            <person name="Koringa P.G."/>
            <person name="Patel N.V."/>
            <person name="Hinsu A.T."/>
            <person name="Kumar R."/>
            <person name="Pandey M."/>
            <person name="Agarwal S."/>
            <person name="Srivastava S."/>
            <person name="Singh M."/>
            <person name="Iquebal M.A."/>
            <person name="Jaiswal S."/>
            <person name="Angadi U.B."/>
            <person name="Kumar N."/>
            <person name="Raza M."/>
            <person name="Shah T.M."/>
            <person name="Rai A."/>
            <person name="Jena J.K."/>
        </authorList>
    </citation>
    <scope>NUCLEOTIDE SEQUENCE [LARGE SCALE GENOMIC DNA]</scope>
    <source>
        <strain evidence="3">DASCIFA01</strain>
        <tissue evidence="3">Testis</tissue>
    </source>
</reference>
<protein>
    <submittedName>
        <fullName evidence="3">Neurexin 3 isoform X20</fullName>
    </submittedName>
</protein>
<accession>A0A498LM28</accession>
<dbReference type="Proteomes" id="UP000290572">
    <property type="component" value="Unassembled WGS sequence"/>
</dbReference>
<dbReference type="EMBL" id="QBIY01013297">
    <property type="protein sequence ID" value="RXN08872.1"/>
    <property type="molecule type" value="Genomic_DNA"/>
</dbReference>
<evidence type="ECO:0000313" key="4">
    <source>
        <dbReference type="Proteomes" id="UP000290572"/>
    </source>
</evidence>
<feature type="chain" id="PRO_5019741054" evidence="2">
    <location>
        <begin position="36"/>
        <end position="128"/>
    </location>
</feature>
<keyword evidence="2" id="KW-0732">Signal</keyword>
<evidence type="ECO:0000256" key="2">
    <source>
        <dbReference type="SAM" id="SignalP"/>
    </source>
</evidence>
<organism evidence="3 4">
    <name type="scientific">Labeo rohita</name>
    <name type="common">Indian major carp</name>
    <name type="synonym">Cyprinus rohita</name>
    <dbReference type="NCBI Taxonomy" id="84645"/>
    <lineage>
        <taxon>Eukaryota</taxon>
        <taxon>Metazoa</taxon>
        <taxon>Chordata</taxon>
        <taxon>Craniata</taxon>
        <taxon>Vertebrata</taxon>
        <taxon>Euteleostomi</taxon>
        <taxon>Actinopterygii</taxon>
        <taxon>Neopterygii</taxon>
        <taxon>Teleostei</taxon>
        <taxon>Ostariophysi</taxon>
        <taxon>Cypriniformes</taxon>
        <taxon>Cyprinidae</taxon>
        <taxon>Labeoninae</taxon>
        <taxon>Labeonini</taxon>
        <taxon>Labeo</taxon>
    </lineage>
</organism>
<gene>
    <name evidence="3" type="ORF">ROHU_011411</name>
</gene>
<proteinExistence type="predicted"/>
<evidence type="ECO:0000313" key="3">
    <source>
        <dbReference type="EMBL" id="RXN08872.1"/>
    </source>
</evidence>
<feature type="region of interest" description="Disordered" evidence="1">
    <location>
        <begin position="44"/>
        <end position="69"/>
    </location>
</feature>